<keyword evidence="4 11" id="KW-0808">Transferase</keyword>
<dbReference type="EC" id="2.7.4.24" evidence="11"/>
<feature type="compositionally biased region" description="Basic and acidic residues" evidence="12">
    <location>
        <begin position="683"/>
        <end position="694"/>
    </location>
</feature>
<comment type="similarity">
    <text evidence="2 11">Belongs to the histidine acid phosphatase family. VIP1 subfamily.</text>
</comment>
<evidence type="ECO:0000256" key="11">
    <source>
        <dbReference type="RuleBase" id="RU365032"/>
    </source>
</evidence>
<evidence type="ECO:0000256" key="2">
    <source>
        <dbReference type="ARBA" id="ARBA00005609"/>
    </source>
</evidence>
<feature type="region of interest" description="Disordered" evidence="12">
    <location>
        <begin position="1526"/>
        <end position="1549"/>
    </location>
</feature>
<dbReference type="SUPFAM" id="SSF56059">
    <property type="entry name" value="Glutathione synthetase ATP-binding domain-like"/>
    <property type="match status" value="1"/>
</dbReference>
<dbReference type="Gene3D" id="3.40.50.11950">
    <property type="match status" value="1"/>
</dbReference>
<feature type="compositionally biased region" description="Low complexity" evidence="12">
    <location>
        <begin position="633"/>
        <end position="642"/>
    </location>
</feature>
<evidence type="ECO:0000256" key="12">
    <source>
        <dbReference type="SAM" id="MobiDB-lite"/>
    </source>
</evidence>
<evidence type="ECO:0000256" key="1">
    <source>
        <dbReference type="ARBA" id="ARBA00004514"/>
    </source>
</evidence>
<evidence type="ECO:0000256" key="8">
    <source>
        <dbReference type="ARBA" id="ARBA00033696"/>
    </source>
</evidence>
<feature type="compositionally biased region" description="Low complexity" evidence="12">
    <location>
        <begin position="930"/>
        <end position="949"/>
    </location>
</feature>
<evidence type="ECO:0000256" key="9">
    <source>
        <dbReference type="ARBA" id="ARBA00034629"/>
    </source>
</evidence>
<dbReference type="Proteomes" id="UP001244341">
    <property type="component" value="Chromosome 2b"/>
</dbReference>
<keyword evidence="6 11" id="KW-0418">Kinase</keyword>
<feature type="compositionally biased region" description="Basic residues" evidence="12">
    <location>
        <begin position="8"/>
        <end position="19"/>
    </location>
</feature>
<dbReference type="InterPro" id="IPR000560">
    <property type="entry name" value="His_Pase_clade-2"/>
</dbReference>
<sequence length="1595" mass="169478">MTATHPNTRQKRKQMKRSRSAPDCKHGLGSKIKIGLCAMDKKAQSKPMCEILARLTTGGEFEVISFGDKVILEEPVEAWPLCDVMLSWHSEGFPLRKAQAYVALRRPFLINDVHMQDVLLDRRRVYKTLMDNNIPVPRHILVNRQPPEEQQQPDDELTTSSGREDCVELNGVRIDKPFVEKPVSGEDHNIYIYYPHSMGGGVKRLFRKVDNKSADYDPHHPGTVRRDGSYIYEEFLTTGGTDVKVYTVGPRYAHAEARKSPVVDGKVNRTPDGKEVRFPVLLSPQEKEIARMVCLAFGQRVCGFDLLRSETGRSYVCDVNGWSFVKNSKKYYDDAAGILRSIVLSQLAPHRLAIAPEAPVPLAGLLEEVVAAGSTPGMPSPQHGSTGSFDDDVGSPPAGRGPFSGADAEMDAAVMREVSSLQHGSTGSCVDDVGSPPAGRGTFSGADAEMDAAVMREVSSLQDLSSLDAGYDEEGGGTDDSSSTSGAADGKPWLELRCVLAVIRHGDRTPKQKMKVTVTQAPLLALFAKHKDSKGKQAKLKSPGQLQELLDIVRQLLADMEARSAAAAAAAKAGVVISEEEQREQELHEEQREKLRIVRTVLEQGGTFSGINRKVQLKPTKWSRPSSSSKDGAAAAAAAADAESPGQPDLAAANGGEVRGRSSSTGGGGGSSGGAGEKASSGSKEKGEKEKGGDEPVVSELLLILKYGGVLTHAGRSQAEDLGKMFRMVMYPRYGPAGGGLLRLHSTYRHDMKIYSSDEGRVQMSAAAFIQGLLDLEGSSLTPILVSLVTKNASMLDAFGKGASDDILATKNTLYQHLTWDPEKASSMCSKLALPLATPASTSPPPSPKRTPVAVAAAGEGPFASEGAQSLPPRHRSLGTLDQQQPSAGLTAAAAGLPTTSSCLDLLTAGRIASAPNRPSKLQPAAATDSSGSSSPAPQQQQQQQQRSSLDGIAPAVLSSIASMSSSSQQQDSSRSLSKLGSMNASGSVAWNVRQAEARAAALSGIRAMPERPLALLYQLVELMKVLVDQLREKCLEERLDLAGPAAAAAAAAAGGGGSSSSAYSSLTTSPDDWRLDEHKPCSGERLLLMFDRWRKLLKSFFSEKKQQFDISKVPDIYDSAKYDAIHNSHLQLTCLKELYGVARTLASVVVPHEYGLDGPGKLLIGSKICAELLGKLLCDLDSMKEESIVTAAIEADTAAARAAAAAERAATGNLSRSARTRATSHAKFLDGRYDAFDAEFGQMSLEDERMRPVRPGSAARSSSFSAASSRAAAAAADRERENAAAGAPDDTAGAAAVALLGKRMGGGSSCSSEATQQQRQQGGDAGGGEQQQDDQEEEEEKETLHRLCPTYASDVNSPLRHVRTRIYFTSESHIHSLVNVLRYCHLPPPPAGVAGDGPSGQQQQQQQQPPLITPEAEGLLADTSEFDYLTHIVFRMYENKQVPVDSPDRFLVEIQFSNGANYDPTHEPSMLQSAPHTLPTQPRRLLTPVPGVSLHGFQELVRKYARGKNTPSNYQLQVALRAPLSGTNSHAPSKPPTPGASRQASGAMPQPAAAAAAAATALVAVGPGITSSAPLPAAVVAAATKASAAAAAGN</sequence>
<evidence type="ECO:0000313" key="15">
    <source>
        <dbReference type="Proteomes" id="UP001244341"/>
    </source>
</evidence>
<dbReference type="EMBL" id="CP126209">
    <property type="protein sequence ID" value="WIA10710.1"/>
    <property type="molecule type" value="Genomic_DNA"/>
</dbReference>
<dbReference type="InterPro" id="IPR037446">
    <property type="entry name" value="His_Pase_VIP1"/>
</dbReference>
<organism evidence="14 15">
    <name type="scientific">Tetradesmus obliquus</name>
    <name type="common">Green alga</name>
    <name type="synonym">Acutodesmus obliquus</name>
    <dbReference type="NCBI Taxonomy" id="3088"/>
    <lineage>
        <taxon>Eukaryota</taxon>
        <taxon>Viridiplantae</taxon>
        <taxon>Chlorophyta</taxon>
        <taxon>core chlorophytes</taxon>
        <taxon>Chlorophyceae</taxon>
        <taxon>CS clade</taxon>
        <taxon>Sphaeropleales</taxon>
        <taxon>Scenedesmaceae</taxon>
        <taxon>Tetradesmus</taxon>
    </lineage>
</organism>
<name>A0ABY8TNU9_TETOB</name>
<feature type="region of interest" description="Disordered" evidence="12">
    <location>
        <begin position="373"/>
        <end position="406"/>
    </location>
</feature>
<feature type="domain" description="ATP-grasp" evidence="13">
    <location>
        <begin position="126"/>
        <end position="349"/>
    </location>
</feature>
<keyword evidence="5 10" id="KW-0547">Nucleotide-binding</keyword>
<comment type="catalytic activity">
    <reaction evidence="9">
        <text>1D-myo-inositol hexakisphosphate + ATP = 1-diphospho-1D-myo-inositol 2,3,4,5,6-pentakisphosphate + ADP</text>
        <dbReference type="Rhea" id="RHEA:37459"/>
        <dbReference type="ChEBI" id="CHEBI:30616"/>
        <dbReference type="ChEBI" id="CHEBI:58130"/>
        <dbReference type="ChEBI" id="CHEBI:74946"/>
        <dbReference type="ChEBI" id="CHEBI:456216"/>
        <dbReference type="EC" id="2.7.4.24"/>
    </reaction>
    <physiologicalReaction direction="left-to-right" evidence="9">
        <dbReference type="Rhea" id="RHEA:37460"/>
    </physiologicalReaction>
</comment>
<feature type="region of interest" description="Disordered" evidence="12">
    <location>
        <begin position="863"/>
        <end position="887"/>
    </location>
</feature>
<dbReference type="PANTHER" id="PTHR12750:SF9">
    <property type="entry name" value="INOSITOL HEXAKISPHOSPHATE AND DIPHOSPHOINOSITOL-PENTAKISPHOSPHATE KINASE"/>
    <property type="match status" value="1"/>
</dbReference>
<evidence type="ECO:0000256" key="5">
    <source>
        <dbReference type="ARBA" id="ARBA00022741"/>
    </source>
</evidence>
<dbReference type="PANTHER" id="PTHR12750">
    <property type="entry name" value="DIPHOSPHOINOSITOL PENTAKISPHOSPHATE KINASE"/>
    <property type="match status" value="1"/>
</dbReference>
<dbReference type="InterPro" id="IPR033379">
    <property type="entry name" value="Acid_Pase_AS"/>
</dbReference>
<feature type="region of interest" description="Disordered" evidence="12">
    <location>
        <begin position="423"/>
        <end position="445"/>
    </location>
</feature>
<evidence type="ECO:0000256" key="3">
    <source>
        <dbReference type="ARBA" id="ARBA00022490"/>
    </source>
</evidence>
<reference evidence="14 15" key="1">
    <citation type="submission" date="2023-05" db="EMBL/GenBank/DDBJ databases">
        <title>A 100% complete, gapless, phased diploid assembly of the Scenedesmus obliquus UTEX 3031 genome.</title>
        <authorList>
            <person name="Biondi T.C."/>
            <person name="Hanschen E.R."/>
            <person name="Kwon T."/>
            <person name="Eng W."/>
            <person name="Kruse C.P.S."/>
            <person name="Koehler S.I."/>
            <person name="Kunde Y."/>
            <person name="Gleasner C.D."/>
            <person name="You Mak K.T."/>
            <person name="Polle J."/>
            <person name="Hovde B.T."/>
            <person name="Starkenburg S.R."/>
        </authorList>
    </citation>
    <scope>NUCLEOTIDE SEQUENCE [LARGE SCALE GENOMIC DNA]</scope>
    <source>
        <strain evidence="14 15">DOE0152z</strain>
    </source>
</reference>
<dbReference type="CDD" id="cd07061">
    <property type="entry name" value="HP_HAP_like"/>
    <property type="match status" value="1"/>
</dbReference>
<accession>A0ABY8TNU9</accession>
<feature type="compositionally biased region" description="Gly residues" evidence="12">
    <location>
        <begin position="665"/>
        <end position="676"/>
    </location>
</feature>
<protein>
    <recommendedName>
        <fullName evidence="11">Inositol hexakisphosphate and diphosphoinositol-pentakisphosphate kinase</fullName>
        <ecNumber evidence="11">2.7.4.24</ecNumber>
    </recommendedName>
</protein>
<feature type="region of interest" description="Disordered" evidence="12">
    <location>
        <begin position="1390"/>
        <end position="1411"/>
    </location>
</feature>
<evidence type="ECO:0000256" key="10">
    <source>
        <dbReference type="PROSITE-ProRule" id="PRU00409"/>
    </source>
</evidence>
<feature type="compositionally biased region" description="Low complexity" evidence="12">
    <location>
        <begin position="479"/>
        <end position="489"/>
    </location>
</feature>
<dbReference type="InterPro" id="IPR011761">
    <property type="entry name" value="ATP-grasp"/>
</dbReference>
<feature type="region of interest" description="Disordered" evidence="12">
    <location>
        <begin position="612"/>
        <end position="694"/>
    </location>
</feature>
<dbReference type="PROSITE" id="PS00616">
    <property type="entry name" value="HIS_ACID_PHOSPHAT_1"/>
    <property type="match status" value="1"/>
</dbReference>
<feature type="region of interest" description="Disordered" evidence="12">
    <location>
        <begin position="142"/>
        <end position="164"/>
    </location>
</feature>
<evidence type="ECO:0000256" key="6">
    <source>
        <dbReference type="ARBA" id="ARBA00022777"/>
    </source>
</evidence>
<dbReference type="SUPFAM" id="SSF53254">
    <property type="entry name" value="Phosphoglycerate mutase-like"/>
    <property type="match status" value="1"/>
</dbReference>
<dbReference type="PROSITE" id="PS50975">
    <property type="entry name" value="ATP_GRASP"/>
    <property type="match status" value="1"/>
</dbReference>
<keyword evidence="7 10" id="KW-0067">ATP-binding</keyword>
<feature type="region of interest" description="Disordered" evidence="12">
    <location>
        <begin position="1306"/>
        <end position="1345"/>
    </location>
</feature>
<evidence type="ECO:0000313" key="14">
    <source>
        <dbReference type="EMBL" id="WIA10710.1"/>
    </source>
</evidence>
<proteinExistence type="inferred from homology"/>
<dbReference type="Gene3D" id="3.40.50.1240">
    <property type="entry name" value="Phosphoglycerate mutase-like"/>
    <property type="match status" value="1"/>
</dbReference>
<feature type="compositionally biased region" description="Low complexity" evidence="12">
    <location>
        <begin position="962"/>
        <end position="978"/>
    </location>
</feature>
<comment type="subcellular location">
    <subcellularLocation>
        <location evidence="1 11">Cytoplasm</location>
        <location evidence="1 11">Cytosol</location>
    </subcellularLocation>
</comment>
<keyword evidence="15" id="KW-1185">Reference proteome</keyword>
<feature type="region of interest" description="Disordered" evidence="12">
    <location>
        <begin position="915"/>
        <end position="950"/>
    </location>
</feature>
<dbReference type="Pfam" id="PF00328">
    <property type="entry name" value="His_Phos_2"/>
    <property type="match status" value="3"/>
</dbReference>
<feature type="compositionally biased region" description="Acidic residues" evidence="12">
    <location>
        <begin position="1332"/>
        <end position="1342"/>
    </location>
</feature>
<comment type="catalytic activity">
    <reaction evidence="8">
        <text>5-diphospho-1D-myo-inositol 1,2,3,4,6-pentakisphosphate + ATP + H(+) = 1,5-bis(diphospho)-1D-myo-inositol 2,3,4,6-tetrakisphosphate + ADP</text>
        <dbReference type="Rhea" id="RHEA:10276"/>
        <dbReference type="ChEBI" id="CHEBI:15378"/>
        <dbReference type="ChEBI" id="CHEBI:30616"/>
        <dbReference type="ChEBI" id="CHEBI:58628"/>
        <dbReference type="ChEBI" id="CHEBI:77983"/>
        <dbReference type="ChEBI" id="CHEBI:456216"/>
        <dbReference type="EC" id="2.7.4.24"/>
    </reaction>
    <physiologicalReaction direction="left-to-right" evidence="8">
        <dbReference type="Rhea" id="RHEA:10277"/>
    </physiologicalReaction>
</comment>
<feature type="compositionally biased region" description="Low complexity" evidence="12">
    <location>
        <begin position="1258"/>
        <end position="1276"/>
    </location>
</feature>
<dbReference type="InterPro" id="IPR029033">
    <property type="entry name" value="His_PPase_superfam"/>
</dbReference>
<feature type="region of interest" description="Disordered" evidence="12">
    <location>
        <begin position="467"/>
        <end position="489"/>
    </location>
</feature>
<dbReference type="Gene3D" id="3.30.470.20">
    <property type="entry name" value="ATP-grasp fold, B domain"/>
    <property type="match status" value="1"/>
</dbReference>
<evidence type="ECO:0000256" key="7">
    <source>
        <dbReference type="ARBA" id="ARBA00022840"/>
    </source>
</evidence>
<comment type="function">
    <text evidence="11">Bifunctional inositol kinase that acts in concert with the IP6K kinases to synthesize the diphosphate group-containing inositol pyrophosphates diphosphoinositol pentakisphosphate, PP-InsP5, and bis-diphosphoinositol tetrakisphosphate, (PP)2-InsP4. PP-InsP5 and (PP)2-InsP4, also respectively called InsP7 and InsP8, may regulate a variety of cellular processes, including apoptosis, vesicle trafficking, cytoskeletal dynamics, and exocytosis. Phosphorylates inositol hexakisphosphate (InsP6).</text>
</comment>
<feature type="compositionally biased region" description="Low complexity" evidence="12">
    <location>
        <begin position="1400"/>
        <end position="1409"/>
    </location>
</feature>
<feature type="region of interest" description="Disordered" evidence="12">
    <location>
        <begin position="1"/>
        <end position="27"/>
    </location>
</feature>
<evidence type="ECO:0000259" key="13">
    <source>
        <dbReference type="PROSITE" id="PS50975"/>
    </source>
</evidence>
<keyword evidence="3 11" id="KW-0963">Cytoplasm</keyword>
<feature type="region of interest" description="Disordered" evidence="12">
    <location>
        <begin position="962"/>
        <end position="981"/>
    </location>
</feature>
<dbReference type="InterPro" id="IPR040557">
    <property type="entry name" value="VIP1_N"/>
</dbReference>
<feature type="region of interest" description="Disordered" evidence="12">
    <location>
        <begin position="1248"/>
        <end position="1290"/>
    </location>
</feature>
<evidence type="ECO:0000256" key="4">
    <source>
        <dbReference type="ARBA" id="ARBA00022679"/>
    </source>
</evidence>
<gene>
    <name evidence="14" type="ORF">OEZ85_010886</name>
</gene>
<dbReference type="Pfam" id="PF18086">
    <property type="entry name" value="PPIP5K2_N"/>
    <property type="match status" value="1"/>
</dbReference>